<dbReference type="CDD" id="cd05471">
    <property type="entry name" value="pepsin_like"/>
    <property type="match status" value="1"/>
</dbReference>
<evidence type="ECO:0000313" key="5">
    <source>
        <dbReference type="Proteomes" id="UP000887574"/>
    </source>
</evidence>
<name>A0A915D182_9BILA</name>
<dbReference type="PROSITE" id="PS51767">
    <property type="entry name" value="PEPTIDASE_A1"/>
    <property type="match status" value="1"/>
</dbReference>
<dbReference type="GO" id="GO:0004190">
    <property type="term" value="F:aspartic-type endopeptidase activity"/>
    <property type="evidence" value="ECO:0007669"/>
    <property type="project" value="InterPro"/>
</dbReference>
<dbReference type="WBParaSite" id="jg1476">
    <property type="protein sequence ID" value="jg1476"/>
    <property type="gene ID" value="jg1476"/>
</dbReference>
<keyword evidence="5" id="KW-1185">Reference proteome</keyword>
<dbReference type="InterPro" id="IPR001461">
    <property type="entry name" value="Aspartic_peptidase_A1"/>
</dbReference>
<dbReference type="PROSITE" id="PS50181">
    <property type="entry name" value="FBOX"/>
    <property type="match status" value="1"/>
</dbReference>
<evidence type="ECO:0000259" key="3">
    <source>
        <dbReference type="PROSITE" id="PS50181"/>
    </source>
</evidence>
<dbReference type="PANTHER" id="PTHR47966:SF51">
    <property type="entry name" value="BETA-SITE APP-CLEAVING ENZYME, ISOFORM A-RELATED"/>
    <property type="match status" value="1"/>
</dbReference>
<evidence type="ECO:0000313" key="6">
    <source>
        <dbReference type="WBParaSite" id="jg1476"/>
    </source>
</evidence>
<organism evidence="5 6">
    <name type="scientific">Ditylenchus dipsaci</name>
    <dbReference type="NCBI Taxonomy" id="166011"/>
    <lineage>
        <taxon>Eukaryota</taxon>
        <taxon>Metazoa</taxon>
        <taxon>Ecdysozoa</taxon>
        <taxon>Nematoda</taxon>
        <taxon>Chromadorea</taxon>
        <taxon>Rhabditida</taxon>
        <taxon>Tylenchina</taxon>
        <taxon>Tylenchomorpha</taxon>
        <taxon>Sphaerularioidea</taxon>
        <taxon>Anguinidae</taxon>
        <taxon>Anguininae</taxon>
        <taxon>Ditylenchus</taxon>
    </lineage>
</organism>
<dbReference type="AlphaFoldDB" id="A0A915D182"/>
<dbReference type="GO" id="GO:0005764">
    <property type="term" value="C:lysosome"/>
    <property type="evidence" value="ECO:0007669"/>
    <property type="project" value="TreeGrafter"/>
</dbReference>
<dbReference type="Proteomes" id="UP000887574">
    <property type="component" value="Unplaced"/>
</dbReference>
<dbReference type="InterPro" id="IPR021109">
    <property type="entry name" value="Peptidase_aspartic_dom_sf"/>
</dbReference>
<sequence length="543" mass="60958">MAKKGKSKESQQNPEKSTNKPDDSKQLSKDFEKKGGSSGHTSNKSSEKHANQTAKKGDEQNEQQNHSSQRIPKKQSQAPNWLQNVPKNPSKEAVDSKAPIEKKISPSDPKNNGNFSKQRLPNEVLYDIIKMMPTQSIMNVQSVSRCIGDLSKLVLKSVYNECHRDLVYLSSEGIEARLEECEDVAIHVVGRSILEDRAFAILLRQLQELDPPHEVIGRILAVKKGCHNSILDRLIEHMSFEDVVEAYGHRFCPQFAKESLKKQEQFTVQFDLSNYDSWLLNKSLRVPDTTGLHPKKHYIPSHSHTYVDSGRKINDNYGSGSLALDVFSIGGGIADVKQDNVSSFIHTISDQLDKKVFTIWSQSRKSIWDHTTSKAVITLGGWDEQNCHKDNWFSTPIIDLQNWAFNVQSIHISGSDGSVVPVPAQSPTQAKAGHDTVFVIGPKEQIEFIAKQIGAWCYTEFGIYYTSCSNASTANIFFDFGEGSVVLKPEDYIVPQMNNICMTIFATIENKQTWFLGSRFFNSNCGAWNFGEMKMGFSPSVKL</sequence>
<dbReference type="InterPro" id="IPR001810">
    <property type="entry name" value="F-box_dom"/>
</dbReference>
<reference evidence="6" key="1">
    <citation type="submission" date="2022-11" db="UniProtKB">
        <authorList>
            <consortium name="WormBaseParasite"/>
        </authorList>
    </citation>
    <scope>IDENTIFICATION</scope>
</reference>
<evidence type="ECO:0000256" key="1">
    <source>
        <dbReference type="ARBA" id="ARBA00007447"/>
    </source>
</evidence>
<evidence type="ECO:0000259" key="4">
    <source>
        <dbReference type="PROSITE" id="PS51767"/>
    </source>
</evidence>
<dbReference type="InterPro" id="IPR034164">
    <property type="entry name" value="Pepsin-like_dom"/>
</dbReference>
<dbReference type="InterPro" id="IPR033121">
    <property type="entry name" value="PEPTIDASE_A1"/>
</dbReference>
<protein>
    <submittedName>
        <fullName evidence="6">F-box domain-containing protein</fullName>
    </submittedName>
</protein>
<evidence type="ECO:0000256" key="2">
    <source>
        <dbReference type="SAM" id="MobiDB-lite"/>
    </source>
</evidence>
<feature type="domain" description="F-box" evidence="3">
    <location>
        <begin position="114"/>
        <end position="162"/>
    </location>
</feature>
<dbReference type="SUPFAM" id="SSF50630">
    <property type="entry name" value="Acid proteases"/>
    <property type="match status" value="1"/>
</dbReference>
<accession>A0A915D182</accession>
<feature type="domain" description="Peptidase A1" evidence="4">
    <location>
        <begin position="218"/>
        <end position="538"/>
    </location>
</feature>
<dbReference type="Gene3D" id="2.40.70.10">
    <property type="entry name" value="Acid Proteases"/>
    <property type="match status" value="2"/>
</dbReference>
<feature type="compositionally biased region" description="Basic and acidic residues" evidence="2">
    <location>
        <begin position="17"/>
        <end position="35"/>
    </location>
</feature>
<dbReference type="GO" id="GO:0006508">
    <property type="term" value="P:proteolysis"/>
    <property type="evidence" value="ECO:0007669"/>
    <property type="project" value="InterPro"/>
</dbReference>
<dbReference type="Pfam" id="PF00026">
    <property type="entry name" value="Asp"/>
    <property type="match status" value="1"/>
</dbReference>
<feature type="compositionally biased region" description="Polar residues" evidence="2">
    <location>
        <begin position="62"/>
        <end position="87"/>
    </location>
</feature>
<proteinExistence type="inferred from homology"/>
<dbReference type="PANTHER" id="PTHR47966">
    <property type="entry name" value="BETA-SITE APP-CLEAVING ENZYME, ISOFORM A-RELATED"/>
    <property type="match status" value="1"/>
</dbReference>
<feature type="region of interest" description="Disordered" evidence="2">
    <location>
        <begin position="1"/>
        <end position="117"/>
    </location>
</feature>
<comment type="similarity">
    <text evidence="1">Belongs to the peptidase A1 family.</text>
</comment>
<feature type="compositionally biased region" description="Polar residues" evidence="2">
    <location>
        <begin position="108"/>
        <end position="117"/>
    </location>
</feature>
<feature type="compositionally biased region" description="Basic and acidic residues" evidence="2">
    <location>
        <begin position="45"/>
        <end position="59"/>
    </location>
</feature>
<feature type="compositionally biased region" description="Basic and acidic residues" evidence="2">
    <location>
        <begin position="89"/>
        <end position="105"/>
    </location>
</feature>